<dbReference type="InterPro" id="IPR050833">
    <property type="entry name" value="Poly_Biosynth_Transport"/>
</dbReference>
<dbReference type="PIRSF" id="PIRSF038958">
    <property type="entry name" value="PG_synth_SpoVB"/>
    <property type="match status" value="1"/>
</dbReference>
<keyword evidence="5 6" id="KW-0472">Membrane</keyword>
<comment type="subcellular location">
    <subcellularLocation>
        <location evidence="1">Cell membrane</location>
        <topology evidence="1">Multi-pass membrane protein</topology>
    </subcellularLocation>
</comment>
<dbReference type="CDD" id="cd13124">
    <property type="entry name" value="MATE_SpoVB_like"/>
    <property type="match status" value="1"/>
</dbReference>
<dbReference type="PANTHER" id="PTHR30250">
    <property type="entry name" value="PST FAMILY PREDICTED COLANIC ACID TRANSPORTER"/>
    <property type="match status" value="1"/>
</dbReference>
<gene>
    <name evidence="7" type="ORF">ACFPYN_06795</name>
</gene>
<dbReference type="EMBL" id="JBHSRI010000007">
    <property type="protein sequence ID" value="MFC6039143.1"/>
    <property type="molecule type" value="Genomic_DNA"/>
</dbReference>
<evidence type="ECO:0000313" key="8">
    <source>
        <dbReference type="Proteomes" id="UP001596170"/>
    </source>
</evidence>
<feature type="transmembrane region" description="Helical" evidence="6">
    <location>
        <begin position="86"/>
        <end position="106"/>
    </location>
</feature>
<dbReference type="InterPro" id="IPR024923">
    <property type="entry name" value="PG_synth_SpoVB"/>
</dbReference>
<keyword evidence="2" id="KW-1003">Cell membrane</keyword>
<evidence type="ECO:0000256" key="6">
    <source>
        <dbReference type="SAM" id="Phobius"/>
    </source>
</evidence>
<evidence type="ECO:0000256" key="1">
    <source>
        <dbReference type="ARBA" id="ARBA00004651"/>
    </source>
</evidence>
<feature type="transmembrane region" description="Helical" evidence="6">
    <location>
        <begin position="126"/>
        <end position="146"/>
    </location>
</feature>
<evidence type="ECO:0000256" key="5">
    <source>
        <dbReference type="ARBA" id="ARBA00023136"/>
    </source>
</evidence>
<evidence type="ECO:0000256" key="4">
    <source>
        <dbReference type="ARBA" id="ARBA00022989"/>
    </source>
</evidence>
<feature type="transmembrane region" description="Helical" evidence="6">
    <location>
        <begin position="461"/>
        <end position="486"/>
    </location>
</feature>
<dbReference type="Pfam" id="PF01943">
    <property type="entry name" value="Polysacc_synt"/>
    <property type="match status" value="1"/>
</dbReference>
<organism evidence="7 8">
    <name type="scientific">Paenisporosarcina macmurdoensis</name>
    <dbReference type="NCBI Taxonomy" id="212659"/>
    <lineage>
        <taxon>Bacteria</taxon>
        <taxon>Bacillati</taxon>
        <taxon>Bacillota</taxon>
        <taxon>Bacilli</taxon>
        <taxon>Bacillales</taxon>
        <taxon>Caryophanaceae</taxon>
        <taxon>Paenisporosarcina</taxon>
    </lineage>
</organism>
<feature type="transmembrane region" description="Helical" evidence="6">
    <location>
        <begin position="244"/>
        <end position="264"/>
    </location>
</feature>
<sequence>MSNTLFKGTAILTLGLFLSKILGVIYVIPFYAMVGEDNIGLYQYAYIPYNLMLAVAISGAPLAFSKYVSKYNSLGDYETGRRLLKSGLGAMIVTGFVSFLFLYLFADVLANITIRDDDKFHSVEDVASVIRWVSFALIVVPFMSLLRGFFQGYSFMMPTAISQLIEQIVRILFLLVGAYLVLNVFDGTTKDAIEVAVLSAFVGALGGLIVLFYYWRKKKPEYNLLLEGSTTYHNVKLSDMYKEILVYAVPVVFLGVANPLFQFVDMLTFNRAMSGSENAAVSGTYLGMLNFQTHKLVMIPVMLATGFSMALIPLVTKYFTLNEHTQLSNTLDKTFQVLYFLTLPAVVGMTVLANELYHLFYSPSVVGSDILAHYLPVAILFSLFPVTAAILQGINQQKWIILNLLVGLLIKLALNIPLIALWETNGAIAATVIGYSVAIFMNLAVLVRTQDYRSKLLVRRIILITVMNVVMLIVAAIARLVVIQIMPAESKFGAMFIILIVGSIGGLAYGALALRLGIAQKLFGERLTKYTKKFGL</sequence>
<keyword evidence="8" id="KW-1185">Reference proteome</keyword>
<accession>A0ABW1L711</accession>
<feature type="transmembrane region" description="Helical" evidence="6">
    <location>
        <begin position="296"/>
        <end position="316"/>
    </location>
</feature>
<comment type="caution">
    <text evidence="7">The sequence shown here is derived from an EMBL/GenBank/DDBJ whole genome shotgun (WGS) entry which is preliminary data.</text>
</comment>
<feature type="transmembrane region" description="Helical" evidence="6">
    <location>
        <begin position="492"/>
        <end position="514"/>
    </location>
</feature>
<evidence type="ECO:0000256" key="2">
    <source>
        <dbReference type="ARBA" id="ARBA00022475"/>
    </source>
</evidence>
<feature type="transmembrane region" description="Helical" evidence="6">
    <location>
        <begin position="337"/>
        <end position="359"/>
    </location>
</feature>
<evidence type="ECO:0000256" key="3">
    <source>
        <dbReference type="ARBA" id="ARBA00022692"/>
    </source>
</evidence>
<feature type="transmembrane region" description="Helical" evidence="6">
    <location>
        <begin position="428"/>
        <end position="449"/>
    </location>
</feature>
<feature type="transmembrane region" description="Helical" evidence="6">
    <location>
        <begin position="167"/>
        <end position="185"/>
    </location>
</feature>
<dbReference type="PANTHER" id="PTHR30250:SF21">
    <property type="entry name" value="LIPID II FLIPPASE MURJ"/>
    <property type="match status" value="1"/>
</dbReference>
<feature type="transmembrane region" description="Helical" evidence="6">
    <location>
        <begin position="46"/>
        <end position="65"/>
    </location>
</feature>
<feature type="transmembrane region" description="Helical" evidence="6">
    <location>
        <begin position="400"/>
        <end position="422"/>
    </location>
</feature>
<feature type="transmembrane region" description="Helical" evidence="6">
    <location>
        <begin position="371"/>
        <end position="391"/>
    </location>
</feature>
<protein>
    <submittedName>
        <fullName evidence="7">Oligosaccharide flippase family protein</fullName>
    </submittedName>
</protein>
<dbReference type="Proteomes" id="UP001596170">
    <property type="component" value="Unassembled WGS sequence"/>
</dbReference>
<proteinExistence type="predicted"/>
<dbReference type="RefSeq" id="WP_377733226.1">
    <property type="nucleotide sequence ID" value="NZ_JBHSRI010000007.1"/>
</dbReference>
<dbReference type="InterPro" id="IPR002797">
    <property type="entry name" value="Polysacc_synth"/>
</dbReference>
<keyword evidence="3 6" id="KW-0812">Transmembrane</keyword>
<reference evidence="8" key="1">
    <citation type="journal article" date="2019" name="Int. J. Syst. Evol. Microbiol.">
        <title>The Global Catalogue of Microorganisms (GCM) 10K type strain sequencing project: providing services to taxonomists for standard genome sequencing and annotation.</title>
        <authorList>
            <consortium name="The Broad Institute Genomics Platform"/>
            <consortium name="The Broad Institute Genome Sequencing Center for Infectious Disease"/>
            <person name="Wu L."/>
            <person name="Ma J."/>
        </authorList>
    </citation>
    <scope>NUCLEOTIDE SEQUENCE [LARGE SCALE GENOMIC DNA]</scope>
    <source>
        <strain evidence="8">CCUG 54527</strain>
    </source>
</reference>
<evidence type="ECO:0000313" key="7">
    <source>
        <dbReference type="EMBL" id="MFC6039143.1"/>
    </source>
</evidence>
<name>A0ABW1L711_9BACL</name>
<feature type="transmembrane region" description="Helical" evidence="6">
    <location>
        <begin position="12"/>
        <end position="34"/>
    </location>
</feature>
<feature type="transmembrane region" description="Helical" evidence="6">
    <location>
        <begin position="197"/>
        <end position="215"/>
    </location>
</feature>
<keyword evidence="4 6" id="KW-1133">Transmembrane helix</keyword>